<dbReference type="PRINTS" id="PR00469">
    <property type="entry name" value="PNDRDTASEII"/>
</dbReference>
<keyword evidence="3" id="KW-0285">Flavoprotein</keyword>
<comment type="cofactor">
    <cofactor evidence="1">
        <name>FAD</name>
        <dbReference type="ChEBI" id="CHEBI:57692"/>
    </cofactor>
</comment>
<keyword evidence="8" id="KW-1185">Reference proteome</keyword>
<evidence type="ECO:0000313" key="8">
    <source>
        <dbReference type="Proteomes" id="UP000576393"/>
    </source>
</evidence>
<organism evidence="7 8">
    <name type="scientific">Streptosporangium sandarakinum</name>
    <dbReference type="NCBI Taxonomy" id="1260955"/>
    <lineage>
        <taxon>Bacteria</taxon>
        <taxon>Bacillati</taxon>
        <taxon>Actinomycetota</taxon>
        <taxon>Actinomycetes</taxon>
        <taxon>Streptosporangiales</taxon>
        <taxon>Streptosporangiaceae</taxon>
        <taxon>Streptosporangium</taxon>
    </lineage>
</organism>
<dbReference type="InterPro" id="IPR051169">
    <property type="entry name" value="NADH-Q_oxidoreductase"/>
</dbReference>
<dbReference type="GO" id="GO:0003955">
    <property type="term" value="F:NAD(P)H dehydrogenase (quinone) activity"/>
    <property type="evidence" value="ECO:0007669"/>
    <property type="project" value="TreeGrafter"/>
</dbReference>
<gene>
    <name evidence="7" type="ORF">HDA43_001407</name>
</gene>
<evidence type="ECO:0000256" key="4">
    <source>
        <dbReference type="ARBA" id="ARBA00022827"/>
    </source>
</evidence>
<evidence type="ECO:0000256" key="1">
    <source>
        <dbReference type="ARBA" id="ARBA00001974"/>
    </source>
</evidence>
<dbReference type="AlphaFoldDB" id="A0A852UUK7"/>
<dbReference type="Proteomes" id="UP000576393">
    <property type="component" value="Unassembled WGS sequence"/>
</dbReference>
<dbReference type="Pfam" id="PF07992">
    <property type="entry name" value="Pyr_redox_2"/>
    <property type="match status" value="1"/>
</dbReference>
<evidence type="ECO:0000259" key="6">
    <source>
        <dbReference type="Pfam" id="PF07992"/>
    </source>
</evidence>
<keyword evidence="5 7" id="KW-0560">Oxidoreductase</keyword>
<evidence type="ECO:0000256" key="3">
    <source>
        <dbReference type="ARBA" id="ARBA00022630"/>
    </source>
</evidence>
<sequence length="376" mass="38771">MSHIVIVGGGFAGVWGAVAAARVRGGEDGPRITLVTPDDDLVLRPRLHRLDPDAARVPLKRILAPVGAEHLRAKVTDIDTAGHRITADGREIGYDRLVLAAGSRLVLPDLPGAEHLFDVDTAEGTARLAARLRGLDEFTAVVVGAGFTGLEVATELAARGKVVLVERSDVVGPDLGPGPRPVIEAALAELGVRPLLGTTVAAVDAGGATLADGTRISADVVVWTGGVQASPLTALVPGERDGLGRLAVDRHLRVLGEASGDVFAAGDVAAALAEPGRHVLQCCQHAVPMGKVAGRNAAAGLLGLPPEDFAPDPYATCLDLGAAGAVTTMGWERTVRLTGAAAKERKELVLRMIQPPLDDAAEIFRAASRQGVGIPR</sequence>
<dbReference type="InterPro" id="IPR023753">
    <property type="entry name" value="FAD/NAD-binding_dom"/>
</dbReference>
<comment type="caution">
    <text evidence="7">The sequence shown here is derived from an EMBL/GenBank/DDBJ whole genome shotgun (WGS) entry which is preliminary data.</text>
</comment>
<proteinExistence type="inferred from homology"/>
<accession>A0A852UUK7</accession>
<reference evidence="7 8" key="1">
    <citation type="submission" date="2020-07" db="EMBL/GenBank/DDBJ databases">
        <title>Sequencing the genomes of 1000 actinobacteria strains.</title>
        <authorList>
            <person name="Klenk H.-P."/>
        </authorList>
    </citation>
    <scope>NUCLEOTIDE SEQUENCE [LARGE SCALE GENOMIC DNA]</scope>
    <source>
        <strain evidence="7 8">DSM 45763</strain>
    </source>
</reference>
<name>A0A852UUK7_9ACTN</name>
<feature type="domain" description="FAD/NAD(P)-binding" evidence="6">
    <location>
        <begin position="3"/>
        <end position="290"/>
    </location>
</feature>
<dbReference type="Gene3D" id="3.50.50.100">
    <property type="match status" value="1"/>
</dbReference>
<comment type="similarity">
    <text evidence="2">Belongs to the NADH dehydrogenase family.</text>
</comment>
<evidence type="ECO:0000256" key="2">
    <source>
        <dbReference type="ARBA" id="ARBA00005272"/>
    </source>
</evidence>
<protein>
    <submittedName>
        <fullName evidence="7">NADH dehydrogenase</fullName>
        <ecNumber evidence="7">1.6.99.3</ecNumber>
    </submittedName>
</protein>
<dbReference type="InterPro" id="IPR036188">
    <property type="entry name" value="FAD/NAD-bd_sf"/>
</dbReference>
<evidence type="ECO:0000313" key="7">
    <source>
        <dbReference type="EMBL" id="NYF39248.1"/>
    </source>
</evidence>
<evidence type="ECO:0000256" key="5">
    <source>
        <dbReference type="ARBA" id="ARBA00023002"/>
    </source>
</evidence>
<dbReference type="EC" id="1.6.99.3" evidence="7"/>
<dbReference type="EMBL" id="JACCCO010000001">
    <property type="protein sequence ID" value="NYF39248.1"/>
    <property type="molecule type" value="Genomic_DNA"/>
</dbReference>
<dbReference type="PRINTS" id="PR00368">
    <property type="entry name" value="FADPNR"/>
</dbReference>
<dbReference type="PANTHER" id="PTHR42913:SF3">
    <property type="entry name" value="64 KDA MITOCHONDRIAL NADH DEHYDROGENASE (EUROFUNG)"/>
    <property type="match status" value="1"/>
</dbReference>
<dbReference type="PANTHER" id="PTHR42913">
    <property type="entry name" value="APOPTOSIS-INDUCING FACTOR 1"/>
    <property type="match status" value="1"/>
</dbReference>
<dbReference type="GO" id="GO:0019646">
    <property type="term" value="P:aerobic electron transport chain"/>
    <property type="evidence" value="ECO:0007669"/>
    <property type="project" value="TreeGrafter"/>
</dbReference>
<keyword evidence="4" id="KW-0274">FAD</keyword>
<dbReference type="RefSeq" id="WP_179818884.1">
    <property type="nucleotide sequence ID" value="NZ_JACCCO010000001.1"/>
</dbReference>
<dbReference type="SUPFAM" id="SSF51905">
    <property type="entry name" value="FAD/NAD(P)-binding domain"/>
    <property type="match status" value="2"/>
</dbReference>